<comment type="caution">
    <text evidence="2">The sequence shown here is derived from an EMBL/GenBank/DDBJ whole genome shotgun (WGS) entry which is preliminary data.</text>
</comment>
<sequence length="114" mass="12378">MIVLLLPAAVLPGLFFVAMTPAASPRDAVMLEVERDGNLVQLQLIGESPVTQRVRYEMTFTGQSTSHHRGNATLEAGQRQTLSTMRMSVGGRWCVKVAVEEGGGRRYELSGGEC</sequence>
<feature type="chain" id="PRO_5031474132" description="Curli assembly protein CsgC" evidence="1">
    <location>
        <begin position="23"/>
        <end position="114"/>
    </location>
</feature>
<dbReference type="NCBIfam" id="NF041112">
    <property type="entry name" value="chap_CsgH_alph"/>
    <property type="match status" value="1"/>
</dbReference>
<gene>
    <name evidence="2" type="ORF">GGR90_001696</name>
</gene>
<dbReference type="InterPro" id="IPR047726">
    <property type="entry name" value="CsgH_dom"/>
</dbReference>
<protein>
    <recommendedName>
        <fullName evidence="4">Curli assembly protein CsgC</fullName>
    </recommendedName>
</protein>
<proteinExistence type="predicted"/>
<evidence type="ECO:0008006" key="4">
    <source>
        <dbReference type="Google" id="ProtNLM"/>
    </source>
</evidence>
<dbReference type="Proteomes" id="UP000535078">
    <property type="component" value="Unassembled WGS sequence"/>
</dbReference>
<feature type="signal peptide" evidence="1">
    <location>
        <begin position="1"/>
        <end position="22"/>
    </location>
</feature>
<organism evidence="2 3">
    <name type="scientific">Sphingopyxis italica</name>
    <dbReference type="NCBI Taxonomy" id="1129133"/>
    <lineage>
        <taxon>Bacteria</taxon>
        <taxon>Pseudomonadati</taxon>
        <taxon>Pseudomonadota</taxon>
        <taxon>Alphaproteobacteria</taxon>
        <taxon>Sphingomonadales</taxon>
        <taxon>Sphingomonadaceae</taxon>
        <taxon>Sphingopyxis</taxon>
    </lineage>
</organism>
<evidence type="ECO:0000256" key="1">
    <source>
        <dbReference type="SAM" id="SignalP"/>
    </source>
</evidence>
<evidence type="ECO:0000313" key="2">
    <source>
        <dbReference type="EMBL" id="NJB89521.1"/>
    </source>
</evidence>
<keyword evidence="1" id="KW-0732">Signal</keyword>
<dbReference type="AlphaFoldDB" id="A0A7X6B8Y9"/>
<dbReference type="InterPro" id="IPR053722">
    <property type="entry name" value="Curli_assembly_CsgC/AgfC"/>
</dbReference>
<evidence type="ECO:0000313" key="3">
    <source>
        <dbReference type="Proteomes" id="UP000535078"/>
    </source>
</evidence>
<dbReference type="Gene3D" id="2.60.40.2420">
    <property type="match status" value="1"/>
</dbReference>
<keyword evidence="3" id="KW-1185">Reference proteome</keyword>
<reference evidence="2 3" key="1">
    <citation type="submission" date="2020-03" db="EMBL/GenBank/DDBJ databases">
        <title>Genomic Encyclopedia of Type Strains, Phase IV (KMG-IV): sequencing the most valuable type-strain genomes for metagenomic binning, comparative biology and taxonomic classification.</title>
        <authorList>
            <person name="Goeker M."/>
        </authorList>
    </citation>
    <scope>NUCLEOTIDE SEQUENCE [LARGE SCALE GENOMIC DNA]</scope>
    <source>
        <strain evidence="2 3">DSM 25229</strain>
    </source>
</reference>
<name>A0A7X6B8Y9_9SPHN</name>
<dbReference type="EMBL" id="JAATIT010000002">
    <property type="protein sequence ID" value="NJB89521.1"/>
    <property type="molecule type" value="Genomic_DNA"/>
</dbReference>
<accession>A0A7X6B8Y9</accession>